<dbReference type="EMBL" id="JABRWJ010000009">
    <property type="protein sequence ID" value="NRF70738.1"/>
    <property type="molecule type" value="Genomic_DNA"/>
</dbReference>
<name>A0ABX2EQ62_9BURK</name>
<organism evidence="2 3">
    <name type="scientific">Pseudaquabacterium terrae</name>
    <dbReference type="NCBI Taxonomy" id="2732868"/>
    <lineage>
        <taxon>Bacteria</taxon>
        <taxon>Pseudomonadati</taxon>
        <taxon>Pseudomonadota</taxon>
        <taxon>Betaproteobacteria</taxon>
        <taxon>Burkholderiales</taxon>
        <taxon>Sphaerotilaceae</taxon>
        <taxon>Pseudaquabacterium</taxon>
    </lineage>
</organism>
<feature type="signal peptide" evidence="1">
    <location>
        <begin position="1"/>
        <end position="22"/>
    </location>
</feature>
<dbReference type="PROSITE" id="PS51318">
    <property type="entry name" value="TAT"/>
    <property type="match status" value="1"/>
</dbReference>
<evidence type="ECO:0000256" key="1">
    <source>
        <dbReference type="SAM" id="SignalP"/>
    </source>
</evidence>
<sequence>MKRRGLLAGAGAAGAAALAVTALPEATPEVAAAAAAVPKALDTSAGYRLSAHVLRYYETTRS</sequence>
<comment type="caution">
    <text evidence="2">The sequence shown here is derived from an EMBL/GenBank/DDBJ whole genome shotgun (WGS) entry which is preliminary data.</text>
</comment>
<evidence type="ECO:0000313" key="3">
    <source>
        <dbReference type="Proteomes" id="UP000737171"/>
    </source>
</evidence>
<dbReference type="Proteomes" id="UP000737171">
    <property type="component" value="Unassembled WGS sequence"/>
</dbReference>
<feature type="chain" id="PRO_5046089982" evidence="1">
    <location>
        <begin position="23"/>
        <end position="62"/>
    </location>
</feature>
<protein>
    <submittedName>
        <fullName evidence="2">Formate dehydrogenase</fullName>
    </submittedName>
</protein>
<accession>A0ABX2EQ62</accession>
<reference evidence="2 3" key="1">
    <citation type="submission" date="2020-05" db="EMBL/GenBank/DDBJ databases">
        <title>Aquincola sp. isolate from soil.</title>
        <authorList>
            <person name="Han J."/>
            <person name="Kim D.-U."/>
        </authorList>
    </citation>
    <scope>NUCLEOTIDE SEQUENCE [LARGE SCALE GENOMIC DNA]</scope>
    <source>
        <strain evidence="2 3">S2</strain>
    </source>
</reference>
<dbReference type="InterPro" id="IPR006311">
    <property type="entry name" value="TAT_signal"/>
</dbReference>
<keyword evidence="3" id="KW-1185">Reference proteome</keyword>
<gene>
    <name evidence="2" type="ORF">HLB44_27400</name>
</gene>
<keyword evidence="1" id="KW-0732">Signal</keyword>
<evidence type="ECO:0000313" key="2">
    <source>
        <dbReference type="EMBL" id="NRF70738.1"/>
    </source>
</evidence>
<proteinExistence type="predicted"/>